<evidence type="ECO:0000256" key="1">
    <source>
        <dbReference type="ARBA" id="ARBA00022857"/>
    </source>
</evidence>
<accession>A0A382EL78</accession>
<sequence>MRILITGANGFIGKNLAAYLTHKEHTVEGYDYLDGRFPDPKDYDRVIHLGAISDTTEKDVDKILKQNYEFSIKMLELCDTFGTTFMYASSASVYGQGKEFKENSPVDPQSPYAWSKYLFDRFVQSVSEYKVNVQGFRFFNVYGPGEEHKGEQMSVFHKFKKQAIDTGRIEIFKGSKEIFRDFIHIGDVCEILEKFLTVDATDIWNVGTGKANSFDYIAQLCAKKWNAKVVEIPLPDNLKGQYQYYTQANIEKLSNTIGEHKFRPVEEFIL</sequence>
<feature type="domain" description="NAD-dependent epimerase/dehydratase" evidence="3">
    <location>
        <begin position="3"/>
        <end position="207"/>
    </location>
</feature>
<dbReference type="Pfam" id="PF01370">
    <property type="entry name" value="Epimerase"/>
    <property type="match status" value="1"/>
</dbReference>
<proteinExistence type="predicted"/>
<dbReference type="EMBL" id="UINC01045102">
    <property type="protein sequence ID" value="SVB51450.1"/>
    <property type="molecule type" value="Genomic_DNA"/>
</dbReference>
<evidence type="ECO:0000256" key="2">
    <source>
        <dbReference type="ARBA" id="ARBA00023277"/>
    </source>
</evidence>
<dbReference type="Gene3D" id="3.40.50.720">
    <property type="entry name" value="NAD(P)-binding Rossmann-like Domain"/>
    <property type="match status" value="2"/>
</dbReference>
<dbReference type="PANTHER" id="PTHR43103">
    <property type="entry name" value="NUCLEOSIDE-DIPHOSPHATE-SUGAR EPIMERASE"/>
    <property type="match status" value="1"/>
</dbReference>
<protein>
    <recommendedName>
        <fullName evidence="3">NAD-dependent epimerase/dehydratase domain-containing protein</fullName>
    </recommendedName>
</protein>
<dbReference type="Gene3D" id="3.90.25.10">
    <property type="entry name" value="UDP-galactose 4-epimerase, domain 1"/>
    <property type="match status" value="1"/>
</dbReference>
<dbReference type="InterPro" id="IPR001509">
    <property type="entry name" value="Epimerase_deHydtase"/>
</dbReference>
<keyword evidence="1" id="KW-0521">NADP</keyword>
<dbReference type="SUPFAM" id="SSF51735">
    <property type="entry name" value="NAD(P)-binding Rossmann-fold domains"/>
    <property type="match status" value="1"/>
</dbReference>
<dbReference type="AlphaFoldDB" id="A0A382EL78"/>
<name>A0A382EL78_9ZZZZ</name>
<organism evidence="4">
    <name type="scientific">marine metagenome</name>
    <dbReference type="NCBI Taxonomy" id="408172"/>
    <lineage>
        <taxon>unclassified sequences</taxon>
        <taxon>metagenomes</taxon>
        <taxon>ecological metagenomes</taxon>
    </lineage>
</organism>
<dbReference type="PANTHER" id="PTHR43103:SF3">
    <property type="entry name" value="ADP-L-GLYCERO-D-MANNO-HEPTOSE-6-EPIMERASE"/>
    <property type="match status" value="1"/>
</dbReference>
<dbReference type="InterPro" id="IPR036291">
    <property type="entry name" value="NAD(P)-bd_dom_sf"/>
</dbReference>
<evidence type="ECO:0000259" key="3">
    <source>
        <dbReference type="Pfam" id="PF01370"/>
    </source>
</evidence>
<keyword evidence="2" id="KW-0119">Carbohydrate metabolism</keyword>
<evidence type="ECO:0000313" key="4">
    <source>
        <dbReference type="EMBL" id="SVB51450.1"/>
    </source>
</evidence>
<gene>
    <name evidence="4" type="ORF">METZ01_LOCUS204304</name>
</gene>
<reference evidence="4" key="1">
    <citation type="submission" date="2018-05" db="EMBL/GenBank/DDBJ databases">
        <authorList>
            <person name="Lanie J.A."/>
            <person name="Ng W.-L."/>
            <person name="Kazmierczak K.M."/>
            <person name="Andrzejewski T.M."/>
            <person name="Davidsen T.M."/>
            <person name="Wayne K.J."/>
            <person name="Tettelin H."/>
            <person name="Glass J.I."/>
            <person name="Rusch D."/>
            <person name="Podicherti R."/>
            <person name="Tsui H.-C.T."/>
            <person name="Winkler M.E."/>
        </authorList>
    </citation>
    <scope>NUCLEOTIDE SEQUENCE</scope>
</reference>